<proteinExistence type="predicted"/>
<dbReference type="PANTHER" id="PTHR30134:SF2">
    <property type="entry name" value="HYDROGENASE MATURATION FACTOR HYPB"/>
    <property type="match status" value="1"/>
</dbReference>
<accession>A0A645EZZ7</accession>
<evidence type="ECO:0000256" key="1">
    <source>
        <dbReference type="ARBA" id="ARBA00022741"/>
    </source>
</evidence>
<dbReference type="InterPro" id="IPR027417">
    <property type="entry name" value="P-loop_NTPase"/>
</dbReference>
<dbReference type="AlphaFoldDB" id="A0A645EZZ7"/>
<sequence>MLLSVTEGEDKPLKYPPVFQAADVVIVSKSDLAGACDFNRDLALSNLKKMAPKAEILELSAKTGQGMNAWLELLHKRHAIACSQVSSIG</sequence>
<dbReference type="EMBL" id="VSSQ01052765">
    <property type="protein sequence ID" value="MPN06822.1"/>
    <property type="molecule type" value="Genomic_DNA"/>
</dbReference>
<evidence type="ECO:0000256" key="3">
    <source>
        <dbReference type="ARBA" id="ARBA00023134"/>
    </source>
</evidence>
<protein>
    <submittedName>
        <fullName evidence="4">Hydrogenase maturation factor HypB</fullName>
    </submittedName>
</protein>
<dbReference type="Gene3D" id="3.40.50.300">
    <property type="entry name" value="P-loop containing nucleotide triphosphate hydrolases"/>
    <property type="match status" value="1"/>
</dbReference>
<dbReference type="GO" id="GO:0003924">
    <property type="term" value="F:GTPase activity"/>
    <property type="evidence" value="ECO:0007669"/>
    <property type="project" value="InterPro"/>
</dbReference>
<gene>
    <name evidence="4" type="primary">hypB_25</name>
    <name evidence="4" type="ORF">SDC9_154079</name>
</gene>
<dbReference type="GO" id="GO:0005525">
    <property type="term" value="F:GTP binding"/>
    <property type="evidence" value="ECO:0007669"/>
    <property type="project" value="UniProtKB-KW"/>
</dbReference>
<dbReference type="PANTHER" id="PTHR30134">
    <property type="entry name" value="HYDROGENASE PROTEIN ASSEMBLY PROTEIN, NICKEL CHAPERONE"/>
    <property type="match status" value="1"/>
</dbReference>
<reference evidence="4" key="1">
    <citation type="submission" date="2019-08" db="EMBL/GenBank/DDBJ databases">
        <authorList>
            <person name="Kucharzyk K."/>
            <person name="Murdoch R.W."/>
            <person name="Higgins S."/>
            <person name="Loffler F."/>
        </authorList>
    </citation>
    <scope>NUCLEOTIDE SEQUENCE</scope>
</reference>
<evidence type="ECO:0000256" key="2">
    <source>
        <dbReference type="ARBA" id="ARBA00022801"/>
    </source>
</evidence>
<dbReference type="SUPFAM" id="SSF52540">
    <property type="entry name" value="P-loop containing nucleoside triphosphate hydrolases"/>
    <property type="match status" value="1"/>
</dbReference>
<comment type="caution">
    <text evidence="4">The sequence shown here is derived from an EMBL/GenBank/DDBJ whole genome shotgun (WGS) entry which is preliminary data.</text>
</comment>
<keyword evidence="3" id="KW-0342">GTP-binding</keyword>
<dbReference type="GO" id="GO:0051604">
    <property type="term" value="P:protein maturation"/>
    <property type="evidence" value="ECO:0007669"/>
    <property type="project" value="InterPro"/>
</dbReference>
<organism evidence="4">
    <name type="scientific">bioreactor metagenome</name>
    <dbReference type="NCBI Taxonomy" id="1076179"/>
    <lineage>
        <taxon>unclassified sequences</taxon>
        <taxon>metagenomes</taxon>
        <taxon>ecological metagenomes</taxon>
    </lineage>
</organism>
<keyword evidence="1" id="KW-0547">Nucleotide-binding</keyword>
<dbReference type="GO" id="GO:0016151">
    <property type="term" value="F:nickel cation binding"/>
    <property type="evidence" value="ECO:0007669"/>
    <property type="project" value="InterPro"/>
</dbReference>
<evidence type="ECO:0000313" key="4">
    <source>
        <dbReference type="EMBL" id="MPN06822.1"/>
    </source>
</evidence>
<keyword evidence="2" id="KW-0378">Hydrolase</keyword>
<dbReference type="GO" id="GO:0008270">
    <property type="term" value="F:zinc ion binding"/>
    <property type="evidence" value="ECO:0007669"/>
    <property type="project" value="TreeGrafter"/>
</dbReference>
<dbReference type="InterPro" id="IPR004392">
    <property type="entry name" value="Hyd_mat_HypB"/>
</dbReference>
<name>A0A645EZZ7_9ZZZZ</name>